<dbReference type="EMBL" id="FUYR01000001">
    <property type="protein sequence ID" value="SKB49047.1"/>
    <property type="molecule type" value="Genomic_DNA"/>
</dbReference>
<protein>
    <recommendedName>
        <fullName evidence="3">Lipoprotein</fullName>
    </recommendedName>
</protein>
<organism evidence="1 2">
    <name type="scientific">Daejeonella lutea</name>
    <dbReference type="NCBI Taxonomy" id="572036"/>
    <lineage>
        <taxon>Bacteria</taxon>
        <taxon>Pseudomonadati</taxon>
        <taxon>Bacteroidota</taxon>
        <taxon>Sphingobacteriia</taxon>
        <taxon>Sphingobacteriales</taxon>
        <taxon>Sphingobacteriaceae</taxon>
        <taxon>Daejeonella</taxon>
    </lineage>
</organism>
<dbReference type="PROSITE" id="PS51257">
    <property type="entry name" value="PROKAR_LIPOPROTEIN"/>
    <property type="match status" value="1"/>
</dbReference>
<reference evidence="2" key="1">
    <citation type="submission" date="2017-02" db="EMBL/GenBank/DDBJ databases">
        <authorList>
            <person name="Varghese N."/>
            <person name="Submissions S."/>
        </authorList>
    </citation>
    <scope>NUCLEOTIDE SEQUENCE [LARGE SCALE GENOMIC DNA]</scope>
    <source>
        <strain evidence="2">DSM 22385</strain>
    </source>
</reference>
<gene>
    <name evidence="1" type="ORF">SAMN05661099_1639</name>
</gene>
<dbReference type="Proteomes" id="UP000189981">
    <property type="component" value="Unassembled WGS sequence"/>
</dbReference>
<dbReference type="OrthoDB" id="708590at2"/>
<dbReference type="RefSeq" id="WP_139377398.1">
    <property type="nucleotide sequence ID" value="NZ_FUYR01000001.1"/>
</dbReference>
<proteinExistence type="predicted"/>
<name>A0A1T5BPG5_9SPHI</name>
<accession>A0A1T5BPG5</accession>
<evidence type="ECO:0000313" key="1">
    <source>
        <dbReference type="EMBL" id="SKB49047.1"/>
    </source>
</evidence>
<evidence type="ECO:0000313" key="2">
    <source>
        <dbReference type="Proteomes" id="UP000189981"/>
    </source>
</evidence>
<dbReference type="AlphaFoldDB" id="A0A1T5BPG5"/>
<evidence type="ECO:0008006" key="3">
    <source>
        <dbReference type="Google" id="ProtNLM"/>
    </source>
</evidence>
<sequence length="156" mass="17417">MKNLQYGLITSLLLITASCDDKAETGISLDGNYSGYFYHIPPGQTKVVKAPAEVNIKLDGSQFAVNGTQNRYPAGGSGTFSVINRKEVDFKDENFWTADFDWNLILNGRYSYEIKSDSLILTRTRTSCPSCDYVDPDGKTSLYQYRLGKVNVMQAK</sequence>
<keyword evidence="2" id="KW-1185">Reference proteome</keyword>